<reference evidence="1" key="1">
    <citation type="submission" date="2022-10" db="EMBL/GenBank/DDBJ databases">
        <title>The complete genomes of actinobacterial strains from the NBC collection.</title>
        <authorList>
            <person name="Joergensen T.S."/>
            <person name="Alvarez Arevalo M."/>
            <person name="Sterndorff E.B."/>
            <person name="Faurdal D."/>
            <person name="Vuksanovic O."/>
            <person name="Mourched A.-S."/>
            <person name="Charusanti P."/>
            <person name="Shaw S."/>
            <person name="Blin K."/>
            <person name="Weber T."/>
        </authorList>
    </citation>
    <scope>NUCLEOTIDE SEQUENCE</scope>
    <source>
        <strain evidence="1">NBC 01771</strain>
    </source>
</reference>
<evidence type="ECO:0000313" key="1">
    <source>
        <dbReference type="EMBL" id="WSC01573.1"/>
    </source>
</evidence>
<keyword evidence="2" id="KW-1185">Reference proteome</keyword>
<organism evidence="1 2">
    <name type="scientific">Streptomyces scopuliridis</name>
    <dbReference type="NCBI Taxonomy" id="452529"/>
    <lineage>
        <taxon>Bacteria</taxon>
        <taxon>Bacillati</taxon>
        <taxon>Actinomycetota</taxon>
        <taxon>Actinomycetes</taxon>
        <taxon>Kitasatosporales</taxon>
        <taxon>Streptomycetaceae</taxon>
        <taxon>Streptomyces</taxon>
    </lineage>
</organism>
<sequence>MNPDIQRELIPHDDTLHLIGVLDDMKATFIDAAKQWQLLDDTGRAPASPAYAELFQHAADGQALAHDVVHMTAEFARTAYSTNQAGSTVLTHLAMAATMSSYAVAHFADAAEAALALPWSSERQFLENCMVGDHATARGYLRLTSESLRDAVKELDGHLDFHRSPPTSMRQGTAAPPAPARARAESTHPVTTQPRRPR</sequence>
<accession>A0ACD4ZUX2</accession>
<name>A0ACD4ZUX2_9ACTN</name>
<proteinExistence type="predicted"/>
<dbReference type="Proteomes" id="UP001348369">
    <property type="component" value="Chromosome"/>
</dbReference>
<evidence type="ECO:0000313" key="2">
    <source>
        <dbReference type="Proteomes" id="UP001348369"/>
    </source>
</evidence>
<dbReference type="EMBL" id="CP109109">
    <property type="protein sequence ID" value="WSC01573.1"/>
    <property type="molecule type" value="Genomic_DNA"/>
</dbReference>
<gene>
    <name evidence="1" type="ORF">OG835_34250</name>
</gene>
<protein>
    <submittedName>
        <fullName evidence="1">Uncharacterized protein</fullName>
    </submittedName>
</protein>